<dbReference type="RefSeq" id="XP_015412364.1">
    <property type="nucleotide sequence ID" value="XM_015545687.1"/>
</dbReference>
<proteinExistence type="predicted"/>
<dbReference type="AlphaFoldDB" id="A0A0L1JI70"/>
<evidence type="ECO:0000313" key="3">
    <source>
        <dbReference type="Proteomes" id="UP000037505"/>
    </source>
</evidence>
<dbReference type="OrthoDB" id="4479475at2759"/>
<dbReference type="Proteomes" id="UP000037505">
    <property type="component" value="Unassembled WGS sequence"/>
</dbReference>
<feature type="signal peptide" evidence="1">
    <location>
        <begin position="1"/>
        <end position="20"/>
    </location>
</feature>
<feature type="chain" id="PRO_5005553919" evidence="1">
    <location>
        <begin position="21"/>
        <end position="151"/>
    </location>
</feature>
<dbReference type="EMBL" id="JNOM01000003">
    <property type="protein sequence ID" value="KNG91441.1"/>
    <property type="molecule type" value="Genomic_DNA"/>
</dbReference>
<accession>A0A0L1JI70</accession>
<keyword evidence="3" id="KW-1185">Reference proteome</keyword>
<dbReference type="GeneID" id="26802233"/>
<comment type="caution">
    <text evidence="2">The sequence shown here is derived from an EMBL/GenBank/DDBJ whole genome shotgun (WGS) entry which is preliminary data.</text>
</comment>
<keyword evidence="1" id="KW-0732">Signal</keyword>
<gene>
    <name evidence="2" type="ORF">ANOM_000429</name>
</gene>
<evidence type="ECO:0000313" key="2">
    <source>
        <dbReference type="EMBL" id="KNG91441.1"/>
    </source>
</evidence>
<evidence type="ECO:0000256" key="1">
    <source>
        <dbReference type="SAM" id="SignalP"/>
    </source>
</evidence>
<name>A0A0L1JI70_ASPN3</name>
<reference evidence="2 3" key="1">
    <citation type="submission" date="2014-06" db="EMBL/GenBank/DDBJ databases">
        <title>The Genome of the Aflatoxigenic Filamentous Fungus Aspergillus nomius.</title>
        <authorList>
            <person name="Moore M.G."/>
            <person name="Shannon B.M."/>
            <person name="Brian M.M."/>
        </authorList>
    </citation>
    <scope>NUCLEOTIDE SEQUENCE [LARGE SCALE GENOMIC DNA]</scope>
    <source>
        <strain evidence="2 3">NRRL 13137</strain>
    </source>
</reference>
<organism evidence="2 3">
    <name type="scientific">Aspergillus nomiae NRRL (strain ATCC 15546 / NRRL 13137 / CBS 260.88 / M93)</name>
    <dbReference type="NCBI Taxonomy" id="1509407"/>
    <lineage>
        <taxon>Eukaryota</taxon>
        <taxon>Fungi</taxon>
        <taxon>Dikarya</taxon>
        <taxon>Ascomycota</taxon>
        <taxon>Pezizomycotina</taxon>
        <taxon>Eurotiomycetes</taxon>
        <taxon>Eurotiomycetidae</taxon>
        <taxon>Eurotiales</taxon>
        <taxon>Aspergillaceae</taxon>
        <taxon>Aspergillus</taxon>
        <taxon>Aspergillus subgen. Circumdati</taxon>
    </lineage>
</organism>
<protein>
    <submittedName>
        <fullName evidence="2">Uncharacterized protein</fullName>
    </submittedName>
</protein>
<sequence length="151" mass="16182">MKVNLAFLFLFILSLAAASAVTDPDLEAREADAYEDGLYERDSTVKHLQRDHSCNQQEPRCASARKSATEQILTVSLVIGIGINATAGGNGVVTMTLTASHGTGIHVSARRSVIKQILIASPMTGIGTVVTVQTQVLDYTVMLQMYEASNI</sequence>